<evidence type="ECO:0000313" key="2">
    <source>
        <dbReference type="Proteomes" id="UP000269221"/>
    </source>
</evidence>
<dbReference type="STRING" id="333673.A0A3M0K4C8"/>
<proteinExistence type="predicted"/>
<evidence type="ECO:0000313" key="1">
    <source>
        <dbReference type="EMBL" id="RMC07281.1"/>
    </source>
</evidence>
<dbReference type="EMBL" id="QRBI01000120">
    <property type="protein sequence ID" value="RMC07281.1"/>
    <property type="molecule type" value="Genomic_DNA"/>
</dbReference>
<reference evidence="1 2" key="1">
    <citation type="submission" date="2018-07" db="EMBL/GenBank/DDBJ databases">
        <title>A high quality draft genome assembly of the barn swallow (H. rustica rustica).</title>
        <authorList>
            <person name="Formenti G."/>
            <person name="Chiara M."/>
            <person name="Poveda L."/>
            <person name="Francoijs K.-J."/>
            <person name="Bonisoli-Alquati A."/>
            <person name="Canova L."/>
            <person name="Gianfranceschi L."/>
            <person name="Horner D.S."/>
            <person name="Saino N."/>
        </authorList>
    </citation>
    <scope>NUCLEOTIDE SEQUENCE [LARGE SCALE GENOMIC DNA]</scope>
    <source>
        <strain evidence="1">Chelidonia</strain>
        <tissue evidence="1">Blood</tissue>
    </source>
</reference>
<protein>
    <submittedName>
        <fullName evidence="1">Uncharacterized protein</fullName>
    </submittedName>
</protein>
<dbReference type="Proteomes" id="UP000269221">
    <property type="component" value="Unassembled WGS sequence"/>
</dbReference>
<comment type="caution">
    <text evidence="1">The sequence shown here is derived from an EMBL/GenBank/DDBJ whole genome shotgun (WGS) entry which is preliminary data.</text>
</comment>
<accession>A0A3M0K4C8</accession>
<keyword evidence="2" id="KW-1185">Reference proteome</keyword>
<gene>
    <name evidence="1" type="ORF">DUI87_16739</name>
</gene>
<organism evidence="1 2">
    <name type="scientific">Hirundo rustica rustica</name>
    <dbReference type="NCBI Taxonomy" id="333673"/>
    <lineage>
        <taxon>Eukaryota</taxon>
        <taxon>Metazoa</taxon>
        <taxon>Chordata</taxon>
        <taxon>Craniata</taxon>
        <taxon>Vertebrata</taxon>
        <taxon>Euteleostomi</taxon>
        <taxon>Archelosauria</taxon>
        <taxon>Archosauria</taxon>
        <taxon>Dinosauria</taxon>
        <taxon>Saurischia</taxon>
        <taxon>Theropoda</taxon>
        <taxon>Coelurosauria</taxon>
        <taxon>Aves</taxon>
        <taxon>Neognathae</taxon>
        <taxon>Neoaves</taxon>
        <taxon>Telluraves</taxon>
        <taxon>Australaves</taxon>
        <taxon>Passeriformes</taxon>
        <taxon>Sylvioidea</taxon>
        <taxon>Hirundinidae</taxon>
        <taxon>Hirundo</taxon>
    </lineage>
</organism>
<dbReference type="OrthoDB" id="9902521at2759"/>
<sequence>MKKDCDLPENRKLLMSERSHLKCCVQVCGSRYEKDMDPLEQVQRRVMKMVKGLEHLWCGDRLGQLGLFSLEKRSPWVDLRAAFKY</sequence>
<name>A0A3M0K4C8_HIRRU</name>
<dbReference type="AlphaFoldDB" id="A0A3M0K4C8"/>